<protein>
    <recommendedName>
        <fullName evidence="1">Metallo-beta-lactamase domain-containing protein</fullName>
    </recommendedName>
</protein>
<sequence length="239" mass="26693">MSKITIIFDNNKDNEKLSDGFGFSCLVEFQDKKILFDTGGNRDAFFGNIEKLNINLQTITHIVFSHKHLDHLAGFDEVLSKTSNAQIFLPDFFSEKLVQKIPKSSNINMVKLFSKVSANIFLLPLAGSYDSKEIHEQSLILDTPNGLVVVTGCAHPGIVEILNKTKEKFPGKKIHLVLGGFHFYKSWFWISGKAVKQFIKLGVGKVAPCHCTGPKAEKQFKKVYTENFIKVGTGTVITI</sequence>
<dbReference type="Pfam" id="PF00753">
    <property type="entry name" value="Lactamase_B"/>
    <property type="match status" value="1"/>
</dbReference>
<dbReference type="GO" id="GO:0016740">
    <property type="term" value="F:transferase activity"/>
    <property type="evidence" value="ECO:0007669"/>
    <property type="project" value="TreeGrafter"/>
</dbReference>
<organism evidence="2 3">
    <name type="scientific">Candidatus Nomurabacteria bacterium RIFCSPLOWO2_12_FULL_44_11</name>
    <dbReference type="NCBI Taxonomy" id="1801796"/>
    <lineage>
        <taxon>Bacteria</taxon>
        <taxon>Candidatus Nomuraibacteriota</taxon>
    </lineage>
</organism>
<dbReference type="InterPro" id="IPR036866">
    <property type="entry name" value="RibonucZ/Hydroxyglut_hydro"/>
</dbReference>
<dbReference type="InterPro" id="IPR001279">
    <property type="entry name" value="Metallo-B-lactamas"/>
</dbReference>
<comment type="caution">
    <text evidence="2">The sequence shown here is derived from an EMBL/GenBank/DDBJ whole genome shotgun (WGS) entry which is preliminary data.</text>
</comment>
<dbReference type="AlphaFoldDB" id="A0A1F6Y7M8"/>
<proteinExistence type="predicted"/>
<accession>A0A1F6Y7M8</accession>
<dbReference type="Proteomes" id="UP000178645">
    <property type="component" value="Unassembled WGS sequence"/>
</dbReference>
<feature type="domain" description="Metallo-beta-lactamase" evidence="1">
    <location>
        <begin position="19"/>
        <end position="86"/>
    </location>
</feature>
<evidence type="ECO:0000313" key="2">
    <source>
        <dbReference type="EMBL" id="OGJ02381.1"/>
    </source>
</evidence>
<name>A0A1F6Y7M8_9BACT</name>
<dbReference type="PANTHER" id="PTHR13754:SF13">
    <property type="entry name" value="METALLO-BETA-LACTAMASE SUPERFAMILY PROTEIN (AFU_ORTHOLOGUE AFUA_3G07630)"/>
    <property type="match status" value="1"/>
</dbReference>
<gene>
    <name evidence="2" type="ORF">A3G53_00280</name>
</gene>
<evidence type="ECO:0000313" key="3">
    <source>
        <dbReference type="Proteomes" id="UP000178645"/>
    </source>
</evidence>
<dbReference type="EMBL" id="MFVU01000004">
    <property type="protein sequence ID" value="OGJ02381.1"/>
    <property type="molecule type" value="Genomic_DNA"/>
</dbReference>
<dbReference type="InterPro" id="IPR041712">
    <property type="entry name" value="DHPS-like_MBL-fold"/>
</dbReference>
<dbReference type="PANTHER" id="PTHR13754">
    <property type="entry name" value="METALLO-BETA-LACTAMASE SUPERFAMILY PROTEIN"/>
    <property type="match status" value="1"/>
</dbReference>
<dbReference type="SUPFAM" id="SSF56281">
    <property type="entry name" value="Metallo-hydrolase/oxidoreductase"/>
    <property type="match status" value="1"/>
</dbReference>
<dbReference type="InterPro" id="IPR052926">
    <property type="entry name" value="Metallo-beta-lactamase_dom"/>
</dbReference>
<evidence type="ECO:0000259" key="1">
    <source>
        <dbReference type="Pfam" id="PF00753"/>
    </source>
</evidence>
<dbReference type="Gene3D" id="3.60.15.10">
    <property type="entry name" value="Ribonuclease Z/Hydroxyacylglutathione hydrolase-like"/>
    <property type="match status" value="1"/>
</dbReference>
<reference evidence="2 3" key="1">
    <citation type="journal article" date="2016" name="Nat. Commun.">
        <title>Thousands of microbial genomes shed light on interconnected biogeochemical processes in an aquifer system.</title>
        <authorList>
            <person name="Anantharaman K."/>
            <person name="Brown C.T."/>
            <person name="Hug L.A."/>
            <person name="Sharon I."/>
            <person name="Castelle C.J."/>
            <person name="Probst A.J."/>
            <person name="Thomas B.C."/>
            <person name="Singh A."/>
            <person name="Wilkins M.J."/>
            <person name="Karaoz U."/>
            <person name="Brodie E.L."/>
            <person name="Williams K.H."/>
            <person name="Hubbard S.S."/>
            <person name="Banfield J.F."/>
        </authorList>
    </citation>
    <scope>NUCLEOTIDE SEQUENCE [LARGE SCALE GENOMIC DNA]</scope>
</reference>
<dbReference type="CDD" id="cd07713">
    <property type="entry name" value="DHPS-like_MBL-fold"/>
    <property type="match status" value="1"/>
</dbReference>